<dbReference type="InterPro" id="IPR005702">
    <property type="entry name" value="Wzc-like_C"/>
</dbReference>
<name>A0A562RGH5_9BACT</name>
<proteinExistence type="inferred from homology"/>
<keyword evidence="11" id="KW-0829">Tyrosine-protein kinase</keyword>
<dbReference type="GO" id="GO:0005886">
    <property type="term" value="C:plasma membrane"/>
    <property type="evidence" value="ECO:0007669"/>
    <property type="project" value="UniProtKB-SubCell"/>
</dbReference>
<sequence length="731" mass="82755">MEVKEKEIHLKDYLRVVMKRKKMVAVFFFITLITVIIGSISSTPLYRASVKLKLESNDANPLAGNIRYYRYDPEFTQTQMEIIQSKAVAEKVVDYLDLVNSYNSFFPETKKEGFSLTAYFKEYLKDFISTVIRRHERDELAAAEEKGEDLQALYFAHDKSPGSLMAEMVRGGVAVSPVQMSRIINVSYTSQNPVFSALVVNSIAQAYIERILEMRMENVGYTLDWMKKTAQEEREKLESAEMRLQQFLRDRDIVTIEDRIAIIPQRLNQLSSDLTQAESERKRLEAVVQLIRQTEEGMLQSIPVIATNRAFQDIRALTAQKNQEFLDASQRYGERHPVMQRLTRELEALEERKVNEIRSIVQALTNEYQLALANEKNLTDQLRRTKSEASRLNEAFVQYKIFQREVETSQQLYQALVGRIKEQTITEQTRDVDVWVIERAKVPTAPFNQNMKKNILLGLVLGLFGGIGLAFFLEYLDNRISMAEDAEEKTGLPVFGAVGTLRGNDEEKLRVLLDHPSSLDSEAYKSIRASLSLATSKGLPASLMVTSHAPGEGKTLTCVNLAISIAMSGKNVLLVDADMRKPRLHKIFNLDNTKGFSGLLSGEEFKKGTIFMPQGAHFYVMPAGKKPVNPSELLSSNLMDELIVKFVKAFDIVIFDTPPAGLVSDAVVLAQKVENVLLVTRSEKTKYDDVKACIRKFAGLEAKVIGQIVNAIDLKRQGYGEGAYYDSEYYK</sequence>
<evidence type="ECO:0000313" key="18">
    <source>
        <dbReference type="Proteomes" id="UP000318307"/>
    </source>
</evidence>
<evidence type="ECO:0000256" key="8">
    <source>
        <dbReference type="ARBA" id="ARBA00022840"/>
    </source>
</evidence>
<feature type="coiled-coil region" evidence="13">
    <location>
        <begin position="223"/>
        <end position="294"/>
    </location>
</feature>
<dbReference type="GO" id="GO:0004713">
    <property type="term" value="F:protein tyrosine kinase activity"/>
    <property type="evidence" value="ECO:0007669"/>
    <property type="project" value="UniProtKB-KW"/>
</dbReference>
<dbReference type="RefSeq" id="WP_186443128.1">
    <property type="nucleotide sequence ID" value="NZ_VLLC01000022.1"/>
</dbReference>
<dbReference type="CDD" id="cd05387">
    <property type="entry name" value="BY-kinase"/>
    <property type="match status" value="1"/>
</dbReference>
<dbReference type="GO" id="GO:0005524">
    <property type="term" value="F:ATP binding"/>
    <property type="evidence" value="ECO:0007669"/>
    <property type="project" value="UniProtKB-KW"/>
</dbReference>
<dbReference type="InterPro" id="IPR032807">
    <property type="entry name" value="GNVR"/>
</dbReference>
<evidence type="ECO:0000256" key="11">
    <source>
        <dbReference type="ARBA" id="ARBA00023137"/>
    </source>
</evidence>
<gene>
    <name evidence="17" type="ORF">LZ24_02573</name>
</gene>
<keyword evidence="10 14" id="KW-0472">Membrane</keyword>
<dbReference type="Proteomes" id="UP000318307">
    <property type="component" value="Unassembled WGS sequence"/>
</dbReference>
<dbReference type="EMBL" id="VLLC01000022">
    <property type="protein sequence ID" value="TWI68199.1"/>
    <property type="molecule type" value="Genomic_DNA"/>
</dbReference>
<reference evidence="17 18" key="1">
    <citation type="submission" date="2019-07" db="EMBL/GenBank/DDBJ databases">
        <title>Genome sequencing of 100 strains of the haloalkaliphilic chemolithoautotrophic sulfur-oxidizing bacterium Thioalkalivibrio.</title>
        <authorList>
            <person name="Muyzer G."/>
        </authorList>
    </citation>
    <scope>NUCLEOTIDE SEQUENCE [LARGE SCALE GENOMIC DNA]</scope>
    <source>
        <strain evidence="17 18">ASO4-4</strain>
    </source>
</reference>
<keyword evidence="18" id="KW-1185">Reference proteome</keyword>
<keyword evidence="13" id="KW-0175">Coiled coil</keyword>
<feature type="transmembrane region" description="Helical" evidence="14">
    <location>
        <begin position="455"/>
        <end position="473"/>
    </location>
</feature>
<feature type="transmembrane region" description="Helical" evidence="14">
    <location>
        <begin position="24"/>
        <end position="46"/>
    </location>
</feature>
<dbReference type="InterPro" id="IPR027417">
    <property type="entry name" value="P-loop_NTPase"/>
</dbReference>
<comment type="caution">
    <text evidence="17">The sequence shown here is derived from an EMBL/GenBank/DDBJ whole genome shotgun (WGS) entry which is preliminary data.</text>
</comment>
<evidence type="ECO:0000313" key="17">
    <source>
        <dbReference type="EMBL" id="TWI68199.1"/>
    </source>
</evidence>
<feature type="domain" description="Tyrosine-protein kinase G-rich" evidence="16">
    <location>
        <begin position="403"/>
        <end position="472"/>
    </location>
</feature>
<keyword evidence="5 14" id="KW-0812">Transmembrane</keyword>
<dbReference type="AlphaFoldDB" id="A0A562RGH5"/>
<evidence type="ECO:0000256" key="1">
    <source>
        <dbReference type="ARBA" id="ARBA00004651"/>
    </source>
</evidence>
<dbReference type="PANTHER" id="PTHR32309:SF13">
    <property type="entry name" value="FERRIC ENTEROBACTIN TRANSPORT PROTEIN FEPE"/>
    <property type="match status" value="1"/>
</dbReference>
<dbReference type="InterPro" id="IPR003856">
    <property type="entry name" value="LPS_length_determ_N"/>
</dbReference>
<dbReference type="NCBIfam" id="TIGR01007">
    <property type="entry name" value="eps_fam"/>
    <property type="match status" value="1"/>
</dbReference>
<protein>
    <submittedName>
        <fullName evidence="17">Capsular exopolysaccharide synthesis family protein</fullName>
    </submittedName>
</protein>
<keyword evidence="8" id="KW-0067">ATP-binding</keyword>
<comment type="subcellular location">
    <subcellularLocation>
        <location evidence="1">Cell membrane</location>
        <topology evidence="1">Multi-pass membrane protein</topology>
    </subcellularLocation>
</comment>
<feature type="coiled-coil region" evidence="13">
    <location>
        <begin position="339"/>
        <end position="395"/>
    </location>
</feature>
<dbReference type="GO" id="GO:0042802">
    <property type="term" value="F:identical protein binding"/>
    <property type="evidence" value="ECO:0007669"/>
    <property type="project" value="UniProtKB-ARBA"/>
</dbReference>
<dbReference type="SUPFAM" id="SSF52540">
    <property type="entry name" value="P-loop containing nucleoside triphosphate hydrolases"/>
    <property type="match status" value="1"/>
</dbReference>
<keyword evidence="4" id="KW-0808">Transferase</keyword>
<evidence type="ECO:0000256" key="2">
    <source>
        <dbReference type="ARBA" id="ARBA00008883"/>
    </source>
</evidence>
<dbReference type="InterPro" id="IPR033756">
    <property type="entry name" value="YlxH/NBP35"/>
</dbReference>
<evidence type="ECO:0000256" key="10">
    <source>
        <dbReference type="ARBA" id="ARBA00023136"/>
    </source>
</evidence>
<keyword evidence="6" id="KW-0547">Nucleotide-binding</keyword>
<comment type="catalytic activity">
    <reaction evidence="12">
        <text>L-tyrosyl-[protein] + ATP = O-phospho-L-tyrosyl-[protein] + ADP + H(+)</text>
        <dbReference type="Rhea" id="RHEA:10596"/>
        <dbReference type="Rhea" id="RHEA-COMP:10136"/>
        <dbReference type="Rhea" id="RHEA-COMP:20101"/>
        <dbReference type="ChEBI" id="CHEBI:15378"/>
        <dbReference type="ChEBI" id="CHEBI:30616"/>
        <dbReference type="ChEBI" id="CHEBI:46858"/>
        <dbReference type="ChEBI" id="CHEBI:61978"/>
        <dbReference type="ChEBI" id="CHEBI:456216"/>
    </reaction>
</comment>
<evidence type="ECO:0000256" key="7">
    <source>
        <dbReference type="ARBA" id="ARBA00022777"/>
    </source>
</evidence>
<dbReference type="Gene3D" id="3.40.50.300">
    <property type="entry name" value="P-loop containing nucleotide triphosphate hydrolases"/>
    <property type="match status" value="1"/>
</dbReference>
<evidence type="ECO:0000256" key="4">
    <source>
        <dbReference type="ARBA" id="ARBA00022679"/>
    </source>
</evidence>
<organism evidence="17 18">
    <name type="scientific">Desulfobotulus alkaliphilus</name>
    <dbReference type="NCBI Taxonomy" id="622671"/>
    <lineage>
        <taxon>Bacteria</taxon>
        <taxon>Pseudomonadati</taxon>
        <taxon>Thermodesulfobacteriota</taxon>
        <taxon>Desulfobacteria</taxon>
        <taxon>Desulfobacterales</taxon>
        <taxon>Desulfobacteraceae</taxon>
        <taxon>Desulfobotulus</taxon>
    </lineage>
</organism>
<accession>A0A562RGH5</accession>
<evidence type="ECO:0000256" key="12">
    <source>
        <dbReference type="ARBA" id="ARBA00053015"/>
    </source>
</evidence>
<evidence type="ECO:0000256" key="14">
    <source>
        <dbReference type="SAM" id="Phobius"/>
    </source>
</evidence>
<evidence type="ECO:0000256" key="5">
    <source>
        <dbReference type="ARBA" id="ARBA00022692"/>
    </source>
</evidence>
<dbReference type="PANTHER" id="PTHR32309">
    <property type="entry name" value="TYROSINE-PROTEIN KINASE"/>
    <property type="match status" value="1"/>
</dbReference>
<evidence type="ECO:0000256" key="9">
    <source>
        <dbReference type="ARBA" id="ARBA00022989"/>
    </source>
</evidence>
<evidence type="ECO:0000256" key="6">
    <source>
        <dbReference type="ARBA" id="ARBA00022741"/>
    </source>
</evidence>
<comment type="similarity">
    <text evidence="2">Belongs to the etk/wzc family.</text>
</comment>
<dbReference type="FunFam" id="3.40.50.300:FF:000527">
    <property type="entry name" value="Tyrosine-protein kinase etk"/>
    <property type="match status" value="1"/>
</dbReference>
<dbReference type="InterPro" id="IPR050445">
    <property type="entry name" value="Bact_polysacc_biosynth/exp"/>
</dbReference>
<evidence type="ECO:0000259" key="16">
    <source>
        <dbReference type="Pfam" id="PF13807"/>
    </source>
</evidence>
<dbReference type="Pfam" id="PF13807">
    <property type="entry name" value="GNVR"/>
    <property type="match status" value="1"/>
</dbReference>
<keyword evidence="7" id="KW-0418">Kinase</keyword>
<keyword evidence="9 14" id="KW-1133">Transmembrane helix</keyword>
<dbReference type="Pfam" id="PF10609">
    <property type="entry name" value="ParA"/>
    <property type="match status" value="1"/>
</dbReference>
<dbReference type="Pfam" id="PF02706">
    <property type="entry name" value="Wzz"/>
    <property type="match status" value="1"/>
</dbReference>
<evidence type="ECO:0000259" key="15">
    <source>
        <dbReference type="Pfam" id="PF02706"/>
    </source>
</evidence>
<keyword evidence="3" id="KW-1003">Cell membrane</keyword>
<evidence type="ECO:0000256" key="3">
    <source>
        <dbReference type="ARBA" id="ARBA00022475"/>
    </source>
</evidence>
<feature type="domain" description="Polysaccharide chain length determinant N-terminal" evidence="15">
    <location>
        <begin position="7"/>
        <end position="94"/>
    </location>
</feature>
<evidence type="ECO:0000256" key="13">
    <source>
        <dbReference type="SAM" id="Coils"/>
    </source>
</evidence>